<dbReference type="CDD" id="cd06158">
    <property type="entry name" value="S2P-M50_like_1"/>
    <property type="match status" value="1"/>
</dbReference>
<organism evidence="15 16">
    <name type="scientific">Desulfoplanes formicivorans</name>
    <dbReference type="NCBI Taxonomy" id="1592317"/>
    <lineage>
        <taxon>Bacteria</taxon>
        <taxon>Pseudomonadati</taxon>
        <taxon>Thermodesulfobacteriota</taxon>
        <taxon>Desulfovibrionia</taxon>
        <taxon>Desulfovibrionales</taxon>
        <taxon>Desulfoplanaceae</taxon>
        <taxon>Desulfoplanes</taxon>
    </lineage>
</organism>
<evidence type="ECO:0000256" key="13">
    <source>
        <dbReference type="SAM" id="Phobius"/>
    </source>
</evidence>
<comment type="similarity">
    <text evidence="3">Belongs to the peptidase M50B family.</text>
</comment>
<keyword evidence="9" id="KW-0862">Zinc</keyword>
<evidence type="ECO:0000259" key="14">
    <source>
        <dbReference type="Pfam" id="PF02163"/>
    </source>
</evidence>
<keyword evidence="8" id="KW-0378">Hydrolase</keyword>
<evidence type="ECO:0000256" key="5">
    <source>
        <dbReference type="ARBA" id="ARBA00022670"/>
    </source>
</evidence>
<evidence type="ECO:0000313" key="15">
    <source>
        <dbReference type="EMBL" id="GAU09190.1"/>
    </source>
</evidence>
<dbReference type="GO" id="GO:0006508">
    <property type="term" value="P:proteolysis"/>
    <property type="evidence" value="ECO:0007669"/>
    <property type="project" value="UniProtKB-KW"/>
</dbReference>
<dbReference type="Proteomes" id="UP000095200">
    <property type="component" value="Unassembled WGS sequence"/>
</dbReference>
<comment type="subcellular location">
    <subcellularLocation>
        <location evidence="2">Cell membrane</location>
        <topology evidence="2">Multi-pass membrane protein</topology>
    </subcellularLocation>
</comment>
<dbReference type="InterPro" id="IPR008915">
    <property type="entry name" value="Peptidase_M50"/>
</dbReference>
<feature type="transmembrane region" description="Helical" evidence="13">
    <location>
        <begin position="97"/>
        <end position="118"/>
    </location>
</feature>
<evidence type="ECO:0000256" key="6">
    <source>
        <dbReference type="ARBA" id="ARBA00022692"/>
    </source>
</evidence>
<keyword evidence="5" id="KW-0645">Protease</keyword>
<dbReference type="Pfam" id="PF02163">
    <property type="entry name" value="Peptidase_M50"/>
    <property type="match status" value="1"/>
</dbReference>
<dbReference type="PANTHER" id="PTHR35864:SF1">
    <property type="entry name" value="ZINC METALLOPROTEASE YWHC-RELATED"/>
    <property type="match status" value="1"/>
</dbReference>
<sequence>MIAATSMFNESLAHIIQQIAIYAIPLLLGIICHEVAHGYVSCLLGDPTAKNAGRLTLNPLKHLDVMGTLVFVLTRMIGWAKPVPINPRYYKNPRRDIVLVSLAGPATNFVLAALFYLLYRVLAVVIMTSSPAVATYVIFPVINIAAAGTIVNIILGTFNLFPIPPLDGSKVLAVMLPPHMAASYMKLERYGFIILIVLVMTGMFERFFQVIIGSVYTLLF</sequence>
<dbReference type="RefSeq" id="WP_231702164.1">
    <property type="nucleotide sequence ID" value="NZ_BDFE01000017.1"/>
</dbReference>
<reference evidence="16" key="1">
    <citation type="submission" date="2016-06" db="EMBL/GenBank/DDBJ databases">
        <title>Draft genome sequence of Desulfoplanes formicivorans strain Pf12B.</title>
        <authorList>
            <person name="Watanabe M."/>
            <person name="Kojima H."/>
            <person name="Fukui M."/>
        </authorList>
    </citation>
    <scope>NUCLEOTIDE SEQUENCE [LARGE SCALE GENOMIC DNA]</scope>
    <source>
        <strain evidence="16">Pf12B</strain>
    </source>
</reference>
<evidence type="ECO:0000256" key="8">
    <source>
        <dbReference type="ARBA" id="ARBA00022801"/>
    </source>
</evidence>
<evidence type="ECO:0000313" key="16">
    <source>
        <dbReference type="Proteomes" id="UP000095200"/>
    </source>
</evidence>
<dbReference type="InterPro" id="IPR052348">
    <property type="entry name" value="Metallopeptidase_M50B"/>
</dbReference>
<dbReference type="GO" id="GO:0046872">
    <property type="term" value="F:metal ion binding"/>
    <property type="evidence" value="ECO:0007669"/>
    <property type="project" value="UniProtKB-KW"/>
</dbReference>
<evidence type="ECO:0000256" key="4">
    <source>
        <dbReference type="ARBA" id="ARBA00022475"/>
    </source>
</evidence>
<dbReference type="InterPro" id="IPR044537">
    <property type="entry name" value="Rip2-like"/>
</dbReference>
<evidence type="ECO:0000256" key="2">
    <source>
        <dbReference type="ARBA" id="ARBA00004651"/>
    </source>
</evidence>
<keyword evidence="12 13" id="KW-0472">Membrane</keyword>
<accession>A0A194AIY1</accession>
<dbReference type="EMBL" id="BDFE01000017">
    <property type="protein sequence ID" value="GAU09190.1"/>
    <property type="molecule type" value="Genomic_DNA"/>
</dbReference>
<dbReference type="GO" id="GO:0008237">
    <property type="term" value="F:metallopeptidase activity"/>
    <property type="evidence" value="ECO:0007669"/>
    <property type="project" value="UniProtKB-KW"/>
</dbReference>
<protein>
    <submittedName>
        <fullName evidence="15">Peptidase</fullName>
    </submittedName>
</protein>
<feature type="transmembrane region" description="Helical" evidence="13">
    <location>
        <begin position="138"/>
        <end position="161"/>
    </location>
</feature>
<evidence type="ECO:0000256" key="3">
    <source>
        <dbReference type="ARBA" id="ARBA00007931"/>
    </source>
</evidence>
<dbReference type="GO" id="GO:0005886">
    <property type="term" value="C:plasma membrane"/>
    <property type="evidence" value="ECO:0007669"/>
    <property type="project" value="UniProtKB-SubCell"/>
</dbReference>
<evidence type="ECO:0000256" key="9">
    <source>
        <dbReference type="ARBA" id="ARBA00022833"/>
    </source>
</evidence>
<keyword evidence="11" id="KW-0482">Metalloprotease</keyword>
<name>A0A194AIY1_9BACT</name>
<evidence type="ECO:0000256" key="12">
    <source>
        <dbReference type="ARBA" id="ARBA00023136"/>
    </source>
</evidence>
<comment type="cofactor">
    <cofactor evidence="1">
        <name>Zn(2+)</name>
        <dbReference type="ChEBI" id="CHEBI:29105"/>
    </cofactor>
</comment>
<proteinExistence type="inferred from homology"/>
<keyword evidence="16" id="KW-1185">Reference proteome</keyword>
<feature type="domain" description="Peptidase M50" evidence="14">
    <location>
        <begin position="23"/>
        <end position="177"/>
    </location>
</feature>
<feature type="transmembrane region" description="Helical" evidence="13">
    <location>
        <begin position="20"/>
        <end position="40"/>
    </location>
</feature>
<keyword evidence="4" id="KW-1003">Cell membrane</keyword>
<evidence type="ECO:0000256" key="10">
    <source>
        <dbReference type="ARBA" id="ARBA00022989"/>
    </source>
</evidence>
<evidence type="ECO:0000256" key="11">
    <source>
        <dbReference type="ARBA" id="ARBA00023049"/>
    </source>
</evidence>
<dbReference type="PANTHER" id="PTHR35864">
    <property type="entry name" value="ZINC METALLOPROTEASE MJ0611-RELATED"/>
    <property type="match status" value="1"/>
</dbReference>
<keyword evidence="6 13" id="KW-0812">Transmembrane</keyword>
<dbReference type="STRING" id="1592317.DPF_1910"/>
<evidence type="ECO:0000256" key="1">
    <source>
        <dbReference type="ARBA" id="ARBA00001947"/>
    </source>
</evidence>
<keyword evidence="10 13" id="KW-1133">Transmembrane helix</keyword>
<feature type="transmembrane region" description="Helical" evidence="13">
    <location>
        <begin position="190"/>
        <end position="219"/>
    </location>
</feature>
<comment type="caution">
    <text evidence="15">The sequence shown here is derived from an EMBL/GenBank/DDBJ whole genome shotgun (WGS) entry which is preliminary data.</text>
</comment>
<evidence type="ECO:0000256" key="7">
    <source>
        <dbReference type="ARBA" id="ARBA00022723"/>
    </source>
</evidence>
<dbReference type="AlphaFoldDB" id="A0A194AIY1"/>
<gene>
    <name evidence="15" type="ORF">DPF_1910</name>
</gene>
<keyword evidence="7" id="KW-0479">Metal-binding</keyword>